<reference evidence="2" key="1">
    <citation type="submission" date="2012-08" db="EMBL/GenBank/DDBJ databases">
        <title>The Genome Sequence of Wuchereria bancrofti.</title>
        <authorList>
            <person name="Nutman T.B."/>
            <person name="Fink D.L."/>
            <person name="Russ C."/>
            <person name="Young S."/>
            <person name="Zeng Q."/>
            <person name="Koehrsen M."/>
            <person name="Alvarado L."/>
            <person name="Berlin A."/>
            <person name="Chapman S.B."/>
            <person name="Chen Z."/>
            <person name="Freedman E."/>
            <person name="Gellesch M."/>
            <person name="Goldberg J."/>
            <person name="Griggs A."/>
            <person name="Gujja S."/>
            <person name="Heilman E.R."/>
            <person name="Heiman D."/>
            <person name="Hepburn T."/>
            <person name="Howarth C."/>
            <person name="Jen D."/>
            <person name="Larson L."/>
            <person name="Lewis B."/>
            <person name="Mehta T."/>
            <person name="Park D."/>
            <person name="Pearson M."/>
            <person name="Roberts A."/>
            <person name="Saif S."/>
            <person name="Shea T."/>
            <person name="Shenoy N."/>
            <person name="Sisk P."/>
            <person name="Stolte C."/>
            <person name="Sykes S."/>
            <person name="Walk T."/>
            <person name="White J."/>
            <person name="Yandava C."/>
            <person name="Haas B."/>
            <person name="Henn M.R."/>
            <person name="Nusbaum C."/>
            <person name="Birren B."/>
        </authorList>
    </citation>
    <scope>NUCLEOTIDE SEQUENCE [LARGE SCALE GENOMIC DNA]</scope>
    <source>
        <strain evidence="2">NA</strain>
    </source>
</reference>
<dbReference type="AlphaFoldDB" id="J9E7J6"/>
<comment type="caution">
    <text evidence="1">The sequence shown here is derived from an EMBL/GenBank/DDBJ whole genome shotgun (WGS) entry which is preliminary data.</text>
</comment>
<gene>
    <name evidence="1" type="ORF">WUBG_10807</name>
</gene>
<dbReference type="Proteomes" id="UP000004810">
    <property type="component" value="Unassembled WGS sequence"/>
</dbReference>
<proteinExistence type="predicted"/>
<evidence type="ECO:0000313" key="2">
    <source>
        <dbReference type="Proteomes" id="UP000004810"/>
    </source>
</evidence>
<organism evidence="1 2">
    <name type="scientific">Wuchereria bancrofti</name>
    <dbReference type="NCBI Taxonomy" id="6293"/>
    <lineage>
        <taxon>Eukaryota</taxon>
        <taxon>Metazoa</taxon>
        <taxon>Ecdysozoa</taxon>
        <taxon>Nematoda</taxon>
        <taxon>Chromadorea</taxon>
        <taxon>Rhabditida</taxon>
        <taxon>Spirurina</taxon>
        <taxon>Spiruromorpha</taxon>
        <taxon>Filarioidea</taxon>
        <taxon>Onchocercidae</taxon>
        <taxon>Wuchereria</taxon>
    </lineage>
</organism>
<feature type="non-terminal residue" evidence="1">
    <location>
        <position position="1"/>
    </location>
</feature>
<accession>J9E7J6</accession>
<protein>
    <submittedName>
        <fullName evidence="1">Uncharacterized protein</fullName>
    </submittedName>
</protein>
<sequence>IQELKENIRLLRSQRHFYHDKDNFVAADQEFNQEGSYYIDEQSDVKRGSTD</sequence>
<evidence type="ECO:0000313" key="1">
    <source>
        <dbReference type="EMBL" id="EJW78286.1"/>
    </source>
</evidence>
<dbReference type="EMBL" id="ADBV01006760">
    <property type="protein sequence ID" value="EJW78286.1"/>
    <property type="molecule type" value="Genomic_DNA"/>
</dbReference>
<name>J9E7J6_WUCBA</name>